<proteinExistence type="predicted"/>
<dbReference type="EMBL" id="JBHSAM010000006">
    <property type="protein sequence ID" value="MFC4098439.1"/>
    <property type="molecule type" value="Genomic_DNA"/>
</dbReference>
<accession>A0ABV8JUU3</accession>
<evidence type="ECO:0000313" key="1">
    <source>
        <dbReference type="EMBL" id="MFC4098439.1"/>
    </source>
</evidence>
<gene>
    <name evidence="1" type="ORF">ACFOZ8_02080</name>
</gene>
<dbReference type="RefSeq" id="WP_377717053.1">
    <property type="nucleotide sequence ID" value="NZ_JBHSAM010000006.1"/>
</dbReference>
<name>A0ABV8JUU3_9BACL</name>
<comment type="caution">
    <text evidence="1">The sequence shown here is derived from an EMBL/GenBank/DDBJ whole genome shotgun (WGS) entry which is preliminary data.</text>
</comment>
<organism evidence="1 2">
    <name type="scientific">Paenibacillus xanthanilyticus</name>
    <dbReference type="NCBI Taxonomy" id="1783531"/>
    <lineage>
        <taxon>Bacteria</taxon>
        <taxon>Bacillati</taxon>
        <taxon>Bacillota</taxon>
        <taxon>Bacilli</taxon>
        <taxon>Bacillales</taxon>
        <taxon>Paenibacillaceae</taxon>
        <taxon>Paenibacillus</taxon>
    </lineage>
</organism>
<dbReference type="Proteomes" id="UP001595715">
    <property type="component" value="Unassembled WGS sequence"/>
</dbReference>
<evidence type="ECO:0000313" key="2">
    <source>
        <dbReference type="Proteomes" id="UP001595715"/>
    </source>
</evidence>
<protein>
    <submittedName>
        <fullName evidence="1">Uncharacterized protein</fullName>
    </submittedName>
</protein>
<keyword evidence="2" id="KW-1185">Reference proteome</keyword>
<sequence>MFGLSFGNGVTLVHFEQQGARLFAASDNLDCRYVRALFKKHGTPVTQYIEANLSSIYDTAEDLISLGNELIAFYVTPASYRLCKRLTAILKQLDDRTRIVWFGGVAAKLSEAVLRITEADGCVKWEPEATLHTLLNTDFEQWPDVEGLACRESGLHGSADEEGVEFGEAPADAAPGAALDDMPSAWEEAATSRQLPVLSVRCADSQGDPRQAAGGIRTHSAERLKRDIELAAHASKQVHPLLTMEGFELLTDTEQVEAAADAMQACKHRAAYRAAVPLGQWEPDYARRLAEAGVSAFELLVPIASEIDARRLESATQAMKRLKAADERIAYSVTLTAGTSQGAAGSERTAELLRIWIGEGLIEAAAIRTELDAEPMEQAQLGGASDRPFMIQLPEAIRDVLRDHYRKAPEAALMNGYLAYMTGNYPHQVVGGGVKHIGYTDGEWDERDIHRLGDYTGVNSAMIFENIQVNGDFNYTINVDTSTAECQPDAIYYDQDGVWKQANPVFNRLADAADRSDYYLSNAHQVTRIDEHRTRLQMNDFLHLEPIDLRHMSYGQAAELDPNAEDVQFQLLDIRSEEDLAAFLRDVDAFSREGIFRHGYEVQSYLVDSCRWSGAYQCKAKQLPRLFVDGGGQLSSCRGCAAIGDMHDSLDSLLTQAAVMSDEEQLLRGCGTCPIKDTCSKCTFLPDYMNRQQYCDIRRKHAMLHRYMQMVQLFKGLRKYAQALSGMDVKDVRISLPTCTHLYPRSAQTGAGARTAAAETVFLFFHKEVPIVFQAATQKILKLNEPLALILEGVIAGADETEIIRVLMDRYQADADQAAATLSQAMELFAKEGCLQLPARAS</sequence>
<reference evidence="2" key="1">
    <citation type="journal article" date="2019" name="Int. J. Syst. Evol. Microbiol.">
        <title>The Global Catalogue of Microorganisms (GCM) 10K type strain sequencing project: providing services to taxonomists for standard genome sequencing and annotation.</title>
        <authorList>
            <consortium name="The Broad Institute Genomics Platform"/>
            <consortium name="The Broad Institute Genome Sequencing Center for Infectious Disease"/>
            <person name="Wu L."/>
            <person name="Ma J."/>
        </authorList>
    </citation>
    <scope>NUCLEOTIDE SEQUENCE [LARGE SCALE GENOMIC DNA]</scope>
    <source>
        <strain evidence="2">IBRC-M 10987</strain>
    </source>
</reference>